<dbReference type="EMBL" id="ML996690">
    <property type="protein sequence ID" value="KAF2402799.1"/>
    <property type="molecule type" value="Genomic_DNA"/>
</dbReference>
<evidence type="ECO:0000313" key="5">
    <source>
        <dbReference type="Proteomes" id="UP000799640"/>
    </source>
</evidence>
<feature type="region of interest" description="Disordered" evidence="3">
    <location>
        <begin position="784"/>
        <end position="824"/>
    </location>
</feature>
<dbReference type="Gene3D" id="2.120.10.80">
    <property type="entry name" value="Kelch-type beta propeller"/>
    <property type="match status" value="1"/>
</dbReference>
<evidence type="ECO:0008006" key="6">
    <source>
        <dbReference type="Google" id="ProtNLM"/>
    </source>
</evidence>
<sequence length="891" mass="94974">MANVPPLSRTPASAYQSAGPSPAPPQQQPTGLNTPSSNSGLSGLVCNVHRTTGRHPKPLVGASTTILGDKLYVFGGRKISRTRPPLTADLYELDLIRRHWTKLEPKGDVPPPRYFHSMCALGDCKLVCYGGMSPSVLANGQPTIPNQPVNPADPQPEVVVMSDIHIFDVRTQSWMKVPTFDSPQGRYAHCAAILPSSSTFVSANAPLSAISHNPSSSQAPNSGSIGVQLDGSGGAEMVVVGGQDSANHYIEQISVFNLRSLRWTSTAALGRSCGAYRSVTAPLSAAAAAEIGLSARNGDGEENQPDNSSPVAPSDGSSALLIYSNYNFLDVKLELQIRFPDGRLVEKPMKGRTSPPGLRFPNGGVIANHFVVSGTFLTSSKQEYALWALDLRTLTWSRIDAGANTFSQGSWNRGVLWPRRNSFVILGNRARSLVEDYNHRRINFSNFCLVELEAFRMYDNPRKTAPMSGYISASAPGPSVNILPPDMHASGRRLTRAAEELGAAAMEIHEIADMDFMALTGERIPANSRLVARRWGAYFERLMLEGYASIMRRDSELEEADAATLRPGRKDMFSRHSSLTITPLGGGGVNGSPAGDPERLSAASTLLNNQAEGGSATARPQALPPLLNPSSRPRTLYLPHTPLTIRALLHYLYTSSLPRLSSPLCTPQILCSLLQIARPYRIDGLLEAVVERLHSVIDNRNTAAIFNAAAMAAGGGDGVVFFSQISGTGSVHSANHAKSESLTANGVGAHGTPSATPVASNGTPAMNSRANLPLQINTDINRQVPHEPRSAGGLSADGTDDDDASMSASMTLEPGAELDEENEARRRRRELALEQQEIWAGELSAVVGLQKLGLRGLMEGRKMRDTAHNGPGAGIGNGAPGDGGRVGLGIV</sequence>
<dbReference type="OrthoDB" id="10001928at2759"/>
<dbReference type="PANTHER" id="PTHR43503:SF2">
    <property type="entry name" value="NEGATIVE REGULATOR OF SPORULATION MDS3-RELATED"/>
    <property type="match status" value="1"/>
</dbReference>
<dbReference type="GO" id="GO:0005739">
    <property type="term" value="C:mitochondrion"/>
    <property type="evidence" value="ECO:0007669"/>
    <property type="project" value="TreeGrafter"/>
</dbReference>
<accession>A0A6G1I403</accession>
<dbReference type="AlphaFoldDB" id="A0A6G1I403"/>
<keyword evidence="1" id="KW-0880">Kelch repeat</keyword>
<dbReference type="GO" id="GO:0045454">
    <property type="term" value="P:cell redox homeostasis"/>
    <property type="evidence" value="ECO:0007669"/>
    <property type="project" value="TreeGrafter"/>
</dbReference>
<name>A0A6G1I403_9PEZI</name>
<keyword evidence="5" id="KW-1185">Reference proteome</keyword>
<dbReference type="InterPro" id="IPR011333">
    <property type="entry name" value="SKP1/BTB/POZ_sf"/>
</dbReference>
<dbReference type="SUPFAM" id="SSF117281">
    <property type="entry name" value="Kelch motif"/>
    <property type="match status" value="1"/>
</dbReference>
<feature type="compositionally biased region" description="Polar residues" evidence="3">
    <location>
        <begin position="30"/>
        <end position="41"/>
    </location>
</feature>
<keyword evidence="2" id="KW-0677">Repeat</keyword>
<evidence type="ECO:0000256" key="2">
    <source>
        <dbReference type="ARBA" id="ARBA00022737"/>
    </source>
</evidence>
<gene>
    <name evidence="4" type="ORF">EJ06DRAFT_472239</name>
</gene>
<evidence type="ECO:0000313" key="4">
    <source>
        <dbReference type="EMBL" id="KAF2402799.1"/>
    </source>
</evidence>
<reference evidence="4" key="1">
    <citation type="journal article" date="2020" name="Stud. Mycol.">
        <title>101 Dothideomycetes genomes: a test case for predicting lifestyles and emergence of pathogens.</title>
        <authorList>
            <person name="Haridas S."/>
            <person name="Albert R."/>
            <person name="Binder M."/>
            <person name="Bloem J."/>
            <person name="Labutti K."/>
            <person name="Salamov A."/>
            <person name="Andreopoulos B."/>
            <person name="Baker S."/>
            <person name="Barry K."/>
            <person name="Bills G."/>
            <person name="Bluhm B."/>
            <person name="Cannon C."/>
            <person name="Castanera R."/>
            <person name="Culley D."/>
            <person name="Daum C."/>
            <person name="Ezra D."/>
            <person name="Gonzalez J."/>
            <person name="Henrissat B."/>
            <person name="Kuo A."/>
            <person name="Liang C."/>
            <person name="Lipzen A."/>
            <person name="Lutzoni F."/>
            <person name="Magnuson J."/>
            <person name="Mondo S."/>
            <person name="Nolan M."/>
            <person name="Ohm R."/>
            <person name="Pangilinan J."/>
            <person name="Park H.-J."/>
            <person name="Ramirez L."/>
            <person name="Alfaro M."/>
            <person name="Sun H."/>
            <person name="Tritt A."/>
            <person name="Yoshinaga Y."/>
            <person name="Zwiers L.-H."/>
            <person name="Turgeon B."/>
            <person name="Goodwin S."/>
            <person name="Spatafora J."/>
            <person name="Crous P."/>
            <person name="Grigoriev I."/>
        </authorList>
    </citation>
    <scope>NUCLEOTIDE SEQUENCE</scope>
    <source>
        <strain evidence="4">CBS 262.69</strain>
    </source>
</reference>
<dbReference type="Pfam" id="PF24681">
    <property type="entry name" value="Kelch_KLHDC2_KLHL20_DRC7"/>
    <property type="match status" value="1"/>
</dbReference>
<dbReference type="PANTHER" id="PTHR43503">
    <property type="entry name" value="MCG48959-RELATED"/>
    <property type="match status" value="1"/>
</dbReference>
<feature type="compositionally biased region" description="Polar residues" evidence="3">
    <location>
        <begin position="753"/>
        <end position="769"/>
    </location>
</feature>
<protein>
    <recommendedName>
        <fullName evidence="6">Galactose oxidase</fullName>
    </recommendedName>
</protein>
<dbReference type="Proteomes" id="UP000799640">
    <property type="component" value="Unassembled WGS sequence"/>
</dbReference>
<evidence type="ECO:0000256" key="3">
    <source>
        <dbReference type="SAM" id="MobiDB-lite"/>
    </source>
</evidence>
<proteinExistence type="predicted"/>
<organism evidence="4 5">
    <name type="scientific">Trichodelitschia bisporula</name>
    <dbReference type="NCBI Taxonomy" id="703511"/>
    <lineage>
        <taxon>Eukaryota</taxon>
        <taxon>Fungi</taxon>
        <taxon>Dikarya</taxon>
        <taxon>Ascomycota</taxon>
        <taxon>Pezizomycotina</taxon>
        <taxon>Dothideomycetes</taxon>
        <taxon>Dothideomycetes incertae sedis</taxon>
        <taxon>Phaeotrichales</taxon>
        <taxon>Phaeotrichaceae</taxon>
        <taxon>Trichodelitschia</taxon>
    </lineage>
</organism>
<evidence type="ECO:0000256" key="1">
    <source>
        <dbReference type="ARBA" id="ARBA00022441"/>
    </source>
</evidence>
<feature type="region of interest" description="Disordered" evidence="3">
    <location>
        <begin position="869"/>
        <end position="891"/>
    </location>
</feature>
<feature type="compositionally biased region" description="Low complexity" evidence="3">
    <location>
        <begin position="11"/>
        <end position="20"/>
    </location>
</feature>
<feature type="region of interest" description="Disordered" evidence="3">
    <location>
        <begin position="1"/>
        <end position="44"/>
    </location>
</feature>
<feature type="compositionally biased region" description="Gly residues" evidence="3">
    <location>
        <begin position="871"/>
        <end position="891"/>
    </location>
</feature>
<dbReference type="GO" id="GO:0005829">
    <property type="term" value="C:cytosol"/>
    <property type="evidence" value="ECO:0007669"/>
    <property type="project" value="TreeGrafter"/>
</dbReference>
<dbReference type="InterPro" id="IPR015915">
    <property type="entry name" value="Kelch-typ_b-propeller"/>
</dbReference>
<feature type="region of interest" description="Disordered" evidence="3">
    <location>
        <begin position="743"/>
        <end position="769"/>
    </location>
</feature>
<dbReference type="Gene3D" id="3.30.710.10">
    <property type="entry name" value="Potassium Channel Kv1.1, Chain A"/>
    <property type="match status" value="1"/>
</dbReference>